<name>A0A370WYT0_9GAMM</name>
<feature type="transmembrane region" description="Helical" evidence="1">
    <location>
        <begin position="163"/>
        <end position="180"/>
    </location>
</feature>
<feature type="domain" description="EamA" evidence="2">
    <location>
        <begin position="162"/>
        <end position="294"/>
    </location>
</feature>
<evidence type="ECO:0000259" key="2">
    <source>
        <dbReference type="Pfam" id="PF00892"/>
    </source>
</evidence>
<keyword evidence="1" id="KW-0472">Membrane</keyword>
<gene>
    <name evidence="3" type="ORF">DWU98_11480</name>
</gene>
<evidence type="ECO:0000313" key="3">
    <source>
        <dbReference type="EMBL" id="RDS81157.1"/>
    </source>
</evidence>
<dbReference type="AlphaFoldDB" id="A0A370WYT0"/>
<organism evidence="3 4">
    <name type="scientific">Dyella monticola</name>
    <dbReference type="NCBI Taxonomy" id="1927958"/>
    <lineage>
        <taxon>Bacteria</taxon>
        <taxon>Pseudomonadati</taxon>
        <taxon>Pseudomonadota</taxon>
        <taxon>Gammaproteobacteria</taxon>
        <taxon>Lysobacterales</taxon>
        <taxon>Rhodanobacteraceae</taxon>
        <taxon>Dyella</taxon>
    </lineage>
</organism>
<feature type="transmembrane region" description="Helical" evidence="1">
    <location>
        <begin position="114"/>
        <end position="132"/>
    </location>
</feature>
<protein>
    <submittedName>
        <fullName evidence="3">EamA family transporter</fullName>
    </submittedName>
</protein>
<dbReference type="InterPro" id="IPR037185">
    <property type="entry name" value="EmrE-like"/>
</dbReference>
<dbReference type="InterPro" id="IPR000620">
    <property type="entry name" value="EamA_dom"/>
</dbReference>
<dbReference type="GO" id="GO:0016020">
    <property type="term" value="C:membrane"/>
    <property type="evidence" value="ECO:0007669"/>
    <property type="project" value="InterPro"/>
</dbReference>
<reference evidence="3 4" key="1">
    <citation type="submission" date="2018-07" db="EMBL/GenBank/DDBJ databases">
        <title>Dyella monticola sp. nov. and Dyella psychrodurans sp. nov. isolated from monsoon evergreen broad-leaved forest soil of Dinghu Mountain, China.</title>
        <authorList>
            <person name="Gao Z."/>
            <person name="Qiu L."/>
        </authorList>
    </citation>
    <scope>NUCLEOTIDE SEQUENCE [LARGE SCALE GENOMIC DNA]</scope>
    <source>
        <strain evidence="3 4">4G-K06</strain>
    </source>
</reference>
<feature type="transmembrane region" description="Helical" evidence="1">
    <location>
        <begin position="192"/>
        <end position="210"/>
    </location>
</feature>
<feature type="transmembrane region" description="Helical" evidence="1">
    <location>
        <begin position="222"/>
        <end position="240"/>
    </location>
</feature>
<dbReference type="Pfam" id="PF00892">
    <property type="entry name" value="EamA"/>
    <property type="match status" value="1"/>
</dbReference>
<keyword evidence="4" id="KW-1185">Reference proteome</keyword>
<feature type="transmembrane region" description="Helical" evidence="1">
    <location>
        <begin position="279"/>
        <end position="295"/>
    </location>
</feature>
<sequence>MKHRCYPAPHPQARATLARAPFADRVPAQAYFVASATFHYLGPACAALLFRLVDPLGVAWLRIATAAVVFACWRKPWRCLLSATATDRWVMAGLGVSLALMNVCFYLAIARLPLATVGAIEFLGPIALAAVGVRNRRNVIALILVVTGVYLLTEVRLSGEPLGYAFAFANGLLFVLYVMLGHRVASVAGGGIDRLAASMLMAFVTVMPLGLRDALPALHRPALLLAGIGVGICSSVIPYVTDQLAMARLPRASFALMLALLPATAAIIGFLVLRQIPKPIEVFAIALIVVAIAVHRPQRT</sequence>
<proteinExistence type="predicted"/>
<feature type="transmembrane region" description="Helical" evidence="1">
    <location>
        <begin position="139"/>
        <end position="157"/>
    </location>
</feature>
<feature type="transmembrane region" description="Helical" evidence="1">
    <location>
        <begin position="89"/>
        <end position="108"/>
    </location>
</feature>
<comment type="caution">
    <text evidence="3">The sequence shown here is derived from an EMBL/GenBank/DDBJ whole genome shotgun (WGS) entry which is preliminary data.</text>
</comment>
<dbReference type="SUPFAM" id="SSF103481">
    <property type="entry name" value="Multidrug resistance efflux transporter EmrE"/>
    <property type="match status" value="2"/>
</dbReference>
<feature type="transmembrane region" description="Helical" evidence="1">
    <location>
        <begin position="252"/>
        <end position="273"/>
    </location>
</feature>
<feature type="transmembrane region" description="Helical" evidence="1">
    <location>
        <begin position="59"/>
        <end position="77"/>
    </location>
</feature>
<dbReference type="Proteomes" id="UP000254258">
    <property type="component" value="Unassembled WGS sequence"/>
</dbReference>
<evidence type="ECO:0000256" key="1">
    <source>
        <dbReference type="SAM" id="Phobius"/>
    </source>
</evidence>
<feature type="transmembrane region" description="Helical" evidence="1">
    <location>
        <begin position="30"/>
        <end position="53"/>
    </location>
</feature>
<evidence type="ECO:0000313" key="4">
    <source>
        <dbReference type="Proteomes" id="UP000254258"/>
    </source>
</evidence>
<keyword evidence="1" id="KW-1133">Transmembrane helix</keyword>
<keyword evidence="1" id="KW-0812">Transmembrane</keyword>
<accession>A0A370WYT0</accession>
<dbReference type="OrthoDB" id="9815120at2"/>
<dbReference type="RefSeq" id="WP_115495712.1">
    <property type="nucleotide sequence ID" value="NZ_QRBE01000006.1"/>
</dbReference>
<dbReference type="EMBL" id="QRBE01000006">
    <property type="protein sequence ID" value="RDS81157.1"/>
    <property type="molecule type" value="Genomic_DNA"/>
</dbReference>